<feature type="repeat" description="TPR" evidence="1">
    <location>
        <begin position="183"/>
        <end position="216"/>
    </location>
</feature>
<sequence>PENNMISGEYLAKLGVDFVLTGGTTVSEESFAIEVMLLEARTRRYLWAEHFQGKLIPTEILNVRDEVANSIARTLAQPYGIIFSNKARETDGRPPEFLDSYDYVIRFYQYYRTFDYNVFESVRTGLERAVLMDPGYADAFACLSQIYSDAFRFSYALPDPRIDPRQRALLLAHRSIQLAPNSSRGYHALGHAYWFNGDVAGALAAFGAGLTLNPNDTDLMADLGLRYANLGRWQDALPLLEGSYARNLAQPGTYRVGLAQYHYVHGRYEDALAEARKINAPHVLYGFVLIAAAAAQLDLHQEAREALEQLLALDPNFGDRIVSDLTLRHIHADIISAVLDGLRKAGLTGREMGGRLGPGPSPGRLSM</sequence>
<feature type="non-terminal residue" evidence="2">
    <location>
        <position position="1"/>
    </location>
</feature>
<dbReference type="Pfam" id="PF13181">
    <property type="entry name" value="TPR_8"/>
    <property type="match status" value="2"/>
</dbReference>
<evidence type="ECO:0000313" key="3">
    <source>
        <dbReference type="Proteomes" id="UP000766336"/>
    </source>
</evidence>
<dbReference type="PANTHER" id="PTHR12558">
    <property type="entry name" value="CELL DIVISION CYCLE 16,23,27"/>
    <property type="match status" value="1"/>
</dbReference>
<dbReference type="SUPFAM" id="SSF48452">
    <property type="entry name" value="TPR-like"/>
    <property type="match status" value="1"/>
</dbReference>
<evidence type="ECO:0000313" key="2">
    <source>
        <dbReference type="EMBL" id="MBS7813806.1"/>
    </source>
</evidence>
<dbReference type="Proteomes" id="UP000766336">
    <property type="component" value="Unassembled WGS sequence"/>
</dbReference>
<dbReference type="RefSeq" id="WP_213672513.1">
    <property type="nucleotide sequence ID" value="NZ_JAHCDA010000012.1"/>
</dbReference>
<gene>
    <name evidence="2" type="ORF">KHU32_22945</name>
</gene>
<dbReference type="SMART" id="SM00028">
    <property type="entry name" value="TPR"/>
    <property type="match status" value="2"/>
</dbReference>
<accession>A0ABS5QJZ7</accession>
<dbReference type="Gene3D" id="1.25.40.10">
    <property type="entry name" value="Tetratricopeptide repeat domain"/>
    <property type="match status" value="1"/>
</dbReference>
<organism evidence="2 3">
    <name type="scientific">Roseococcus pinisoli</name>
    <dbReference type="NCBI Taxonomy" id="2835040"/>
    <lineage>
        <taxon>Bacteria</taxon>
        <taxon>Pseudomonadati</taxon>
        <taxon>Pseudomonadota</taxon>
        <taxon>Alphaproteobacteria</taxon>
        <taxon>Acetobacterales</taxon>
        <taxon>Roseomonadaceae</taxon>
        <taxon>Roseococcus</taxon>
    </lineage>
</organism>
<keyword evidence="3" id="KW-1185">Reference proteome</keyword>
<name>A0ABS5QJZ7_9PROT</name>
<dbReference type="EMBL" id="JAHCDA010000012">
    <property type="protein sequence ID" value="MBS7813806.1"/>
    <property type="molecule type" value="Genomic_DNA"/>
</dbReference>
<protein>
    <submittedName>
        <fullName evidence="2">Tetratricopeptide repeat protein</fullName>
    </submittedName>
</protein>
<comment type="caution">
    <text evidence="2">The sequence shown here is derived from an EMBL/GenBank/DDBJ whole genome shotgun (WGS) entry which is preliminary data.</text>
</comment>
<dbReference type="InterPro" id="IPR011990">
    <property type="entry name" value="TPR-like_helical_dom_sf"/>
</dbReference>
<dbReference type="Pfam" id="PF13432">
    <property type="entry name" value="TPR_16"/>
    <property type="match status" value="1"/>
</dbReference>
<keyword evidence="1" id="KW-0802">TPR repeat</keyword>
<dbReference type="InterPro" id="IPR019734">
    <property type="entry name" value="TPR_rpt"/>
</dbReference>
<proteinExistence type="predicted"/>
<dbReference type="PANTHER" id="PTHR12558:SF33">
    <property type="entry name" value="BLL7664 PROTEIN"/>
    <property type="match status" value="1"/>
</dbReference>
<dbReference type="PROSITE" id="PS50005">
    <property type="entry name" value="TPR"/>
    <property type="match status" value="1"/>
</dbReference>
<evidence type="ECO:0000256" key="1">
    <source>
        <dbReference type="PROSITE-ProRule" id="PRU00339"/>
    </source>
</evidence>
<reference evidence="2 3" key="1">
    <citation type="submission" date="2021-05" db="EMBL/GenBank/DDBJ databases">
        <title>Roseococcus sp. XZZS9, whole genome shotgun sequencing project.</title>
        <authorList>
            <person name="Zhao G."/>
            <person name="Shen L."/>
        </authorList>
    </citation>
    <scope>NUCLEOTIDE SEQUENCE [LARGE SCALE GENOMIC DNA]</scope>
    <source>
        <strain evidence="2 3">XZZS9</strain>
    </source>
</reference>